<proteinExistence type="predicted"/>
<evidence type="ECO:0000256" key="1">
    <source>
        <dbReference type="SAM" id="MobiDB-lite"/>
    </source>
</evidence>
<dbReference type="Proteomes" id="UP001367508">
    <property type="component" value="Unassembled WGS sequence"/>
</dbReference>
<evidence type="ECO:0000313" key="3">
    <source>
        <dbReference type="Proteomes" id="UP001367508"/>
    </source>
</evidence>
<sequence length="309" mass="34849">MALLRTLLSRRLPSLLLNPHSLKTPHRPASSLPQYSLGPNSETRPTKKPLHALFAEAVGLSEKPATSDDEDEDEDEDEAESDTELKRNLKQLEQEVREKTKTIPKKAEKRSLVAVFTNQPRAATVTKQNEPKPVVAKDLSTDAVMFVQYLYEKGYFRDANFLKKGKQSFNIAWFESFFARGYINFAAQRFAKDNQDIAKWLSGSALKQVAVFGCPSIDRSSAIPAKILRKYFEVPENTVCSECTLQQSCKFVNQSVWNCNTNNLDLTVVMKVITKYALESVHPQLVVPDKINKSVSHLLKEVVKLSQTT</sequence>
<dbReference type="AlphaFoldDB" id="A0AAN9Q4N6"/>
<keyword evidence="3" id="KW-1185">Reference proteome</keyword>
<comment type="caution">
    <text evidence="2">The sequence shown here is derived from an EMBL/GenBank/DDBJ whole genome shotgun (WGS) entry which is preliminary data.</text>
</comment>
<evidence type="ECO:0000313" key="2">
    <source>
        <dbReference type="EMBL" id="KAK7324515.1"/>
    </source>
</evidence>
<reference evidence="2 3" key="1">
    <citation type="submission" date="2024-01" db="EMBL/GenBank/DDBJ databases">
        <title>The genomes of 5 underutilized Papilionoideae crops provide insights into root nodulation and disease resistanc.</title>
        <authorList>
            <person name="Jiang F."/>
        </authorList>
    </citation>
    <scope>NUCLEOTIDE SEQUENCE [LARGE SCALE GENOMIC DNA]</scope>
    <source>
        <strain evidence="2">LVBAO_FW01</strain>
        <tissue evidence="2">Leaves</tissue>
    </source>
</reference>
<accession>A0AAN9Q4N6</accession>
<feature type="compositionally biased region" description="Polar residues" evidence="1">
    <location>
        <begin position="31"/>
        <end position="43"/>
    </location>
</feature>
<feature type="compositionally biased region" description="Basic and acidic residues" evidence="1">
    <location>
        <begin position="83"/>
        <end position="104"/>
    </location>
</feature>
<feature type="region of interest" description="Disordered" evidence="1">
    <location>
        <begin position="18"/>
        <end position="104"/>
    </location>
</feature>
<dbReference type="EMBL" id="JAYMYQ010000006">
    <property type="protein sequence ID" value="KAK7324515.1"/>
    <property type="molecule type" value="Genomic_DNA"/>
</dbReference>
<feature type="compositionally biased region" description="Acidic residues" evidence="1">
    <location>
        <begin position="67"/>
        <end position="82"/>
    </location>
</feature>
<organism evidence="2 3">
    <name type="scientific">Canavalia gladiata</name>
    <name type="common">Sword bean</name>
    <name type="synonym">Dolichos gladiatus</name>
    <dbReference type="NCBI Taxonomy" id="3824"/>
    <lineage>
        <taxon>Eukaryota</taxon>
        <taxon>Viridiplantae</taxon>
        <taxon>Streptophyta</taxon>
        <taxon>Embryophyta</taxon>
        <taxon>Tracheophyta</taxon>
        <taxon>Spermatophyta</taxon>
        <taxon>Magnoliopsida</taxon>
        <taxon>eudicotyledons</taxon>
        <taxon>Gunneridae</taxon>
        <taxon>Pentapetalae</taxon>
        <taxon>rosids</taxon>
        <taxon>fabids</taxon>
        <taxon>Fabales</taxon>
        <taxon>Fabaceae</taxon>
        <taxon>Papilionoideae</taxon>
        <taxon>50 kb inversion clade</taxon>
        <taxon>NPAAA clade</taxon>
        <taxon>indigoferoid/millettioid clade</taxon>
        <taxon>Phaseoleae</taxon>
        <taxon>Canavalia</taxon>
    </lineage>
</organism>
<name>A0AAN9Q4N6_CANGL</name>
<gene>
    <name evidence="2" type="ORF">VNO77_28123</name>
</gene>
<protein>
    <submittedName>
        <fullName evidence="2">Uncharacterized protein</fullName>
    </submittedName>
</protein>